<reference evidence="1" key="1">
    <citation type="submission" date="2021-11" db="EMBL/GenBank/DDBJ databases">
        <authorList>
            <person name="Qingchun L."/>
            <person name="Dong Z."/>
            <person name="Zongwei Q."/>
            <person name="Jia Z."/>
            <person name="Duotao L."/>
        </authorList>
    </citation>
    <scope>NUCLEOTIDE SEQUENCE</scope>
    <source>
        <strain evidence="1">WLY-B-L2</strain>
    </source>
</reference>
<dbReference type="EMBL" id="JAJJPB010000008">
    <property type="protein sequence ID" value="MCC9294815.1"/>
    <property type="molecule type" value="Genomic_DNA"/>
</dbReference>
<dbReference type="RefSeq" id="WP_150358874.1">
    <property type="nucleotide sequence ID" value="NZ_JAJJPB010000008.1"/>
</dbReference>
<accession>A0ABS8N6X3</accession>
<evidence type="ECO:0000313" key="1">
    <source>
        <dbReference type="EMBL" id="MCC9294815.1"/>
    </source>
</evidence>
<dbReference type="InterPro" id="IPR027434">
    <property type="entry name" value="Homing_endonucl"/>
</dbReference>
<sequence>MNDYILGIIFSIGYISRGRLIFKNKNKYFLEQIQKVCGNNIYEQKDKNNIQYVLSTKYFNIEKLKSIGWNNRSSDVRKLPELNQYSDFLRAYIELHSRFDYSTRYRNKRKKIKYKALRLRIYGNKVLIKDINKILNMDANTTLKSPQNEKNNKTSCISYTSINEIKSIFQYIEKRPYFNSFWEEIESKLRMPIIV</sequence>
<comment type="caution">
    <text evidence="1">The sequence shown here is derived from an EMBL/GenBank/DDBJ whole genome shotgun (WGS) entry which is preliminary data.</text>
</comment>
<proteinExistence type="predicted"/>
<dbReference type="SUPFAM" id="SSF55608">
    <property type="entry name" value="Homing endonucleases"/>
    <property type="match status" value="1"/>
</dbReference>
<dbReference type="Proteomes" id="UP001165422">
    <property type="component" value="Unassembled WGS sequence"/>
</dbReference>
<evidence type="ECO:0000313" key="2">
    <source>
        <dbReference type="Proteomes" id="UP001165422"/>
    </source>
</evidence>
<evidence type="ECO:0008006" key="3">
    <source>
        <dbReference type="Google" id="ProtNLM"/>
    </source>
</evidence>
<gene>
    <name evidence="1" type="ORF">LN736_08090</name>
</gene>
<name>A0ABS8N6X3_9CLOT</name>
<protein>
    <recommendedName>
        <fullName evidence="3">Homing endonuclease LAGLIDADG domain-containing protein</fullName>
    </recommendedName>
</protein>
<organism evidence="1 2">
    <name type="scientific">Clostridium aromativorans</name>
    <dbReference type="NCBI Taxonomy" id="2836848"/>
    <lineage>
        <taxon>Bacteria</taxon>
        <taxon>Bacillati</taxon>
        <taxon>Bacillota</taxon>
        <taxon>Clostridia</taxon>
        <taxon>Eubacteriales</taxon>
        <taxon>Clostridiaceae</taxon>
        <taxon>Clostridium</taxon>
    </lineage>
</organism>
<keyword evidence="2" id="KW-1185">Reference proteome</keyword>